<evidence type="ECO:0000313" key="3">
    <source>
        <dbReference type="Proteomes" id="UP000774750"/>
    </source>
</evidence>
<dbReference type="RefSeq" id="WP_204444337.1">
    <property type="nucleotide sequence ID" value="NZ_JACJKY010000002.1"/>
</dbReference>
<dbReference type="EMBL" id="JACJKY010000002">
    <property type="protein sequence ID" value="MBM6919826.1"/>
    <property type="molecule type" value="Genomic_DNA"/>
</dbReference>
<accession>A0A939BDF3</accession>
<keyword evidence="3" id="KW-1185">Reference proteome</keyword>
<keyword evidence="1" id="KW-0812">Transmembrane</keyword>
<protein>
    <submittedName>
        <fullName evidence="2">Uncharacterized protein</fullName>
    </submittedName>
</protein>
<feature type="transmembrane region" description="Helical" evidence="1">
    <location>
        <begin position="73"/>
        <end position="93"/>
    </location>
</feature>
<dbReference type="AlphaFoldDB" id="A0A939BDF3"/>
<sequence length="140" mass="15731">MKDKVIHNSCSNSQRKASAQLRLDMLFQNRIILDVGGFPYFALSQAQPFVAVKSKAMACVGLRCRFACKQSRLVFCDFFLCLLVGFTVTKAVLDFAGQFIALDIPSLPPSVFSLENVFTLLHRLKPPVFIVRSDTIYFSK</sequence>
<dbReference type="Proteomes" id="UP000774750">
    <property type="component" value="Unassembled WGS sequence"/>
</dbReference>
<keyword evidence="1" id="KW-1133">Transmembrane helix</keyword>
<keyword evidence="1" id="KW-0472">Membrane</keyword>
<organism evidence="2 3">
    <name type="scientific">Merdimmobilis hominis</name>
    <dbReference type="NCBI Taxonomy" id="2897707"/>
    <lineage>
        <taxon>Bacteria</taxon>
        <taxon>Bacillati</taxon>
        <taxon>Bacillota</taxon>
        <taxon>Clostridia</taxon>
        <taxon>Eubacteriales</taxon>
        <taxon>Oscillospiraceae</taxon>
        <taxon>Merdimmobilis</taxon>
    </lineage>
</organism>
<reference evidence="2" key="1">
    <citation type="submission" date="2020-08" db="EMBL/GenBank/DDBJ databases">
        <authorList>
            <person name="Cejkova D."/>
            <person name="Kubasova T."/>
            <person name="Jahodarova E."/>
            <person name="Rychlik I."/>
        </authorList>
    </citation>
    <scope>NUCLEOTIDE SEQUENCE</scope>
    <source>
        <strain evidence="2">An559</strain>
    </source>
</reference>
<evidence type="ECO:0000313" key="2">
    <source>
        <dbReference type="EMBL" id="MBM6919826.1"/>
    </source>
</evidence>
<reference evidence="2" key="2">
    <citation type="journal article" date="2021" name="Sci. Rep.">
        <title>The distribution of antibiotic resistance genes in chicken gut microbiota commensals.</title>
        <authorList>
            <person name="Juricova H."/>
            <person name="Matiasovicova J."/>
            <person name="Kubasova T."/>
            <person name="Cejkova D."/>
            <person name="Rychlik I."/>
        </authorList>
    </citation>
    <scope>NUCLEOTIDE SEQUENCE</scope>
    <source>
        <strain evidence="2">An559</strain>
    </source>
</reference>
<comment type="caution">
    <text evidence="2">The sequence shown here is derived from an EMBL/GenBank/DDBJ whole genome shotgun (WGS) entry which is preliminary data.</text>
</comment>
<proteinExistence type="predicted"/>
<name>A0A939BDF3_9FIRM</name>
<gene>
    <name evidence="2" type="ORF">H6A12_01435</name>
</gene>
<evidence type="ECO:0000256" key="1">
    <source>
        <dbReference type="SAM" id="Phobius"/>
    </source>
</evidence>